<proteinExistence type="predicted"/>
<evidence type="ECO:0000313" key="3">
    <source>
        <dbReference type="Proteomes" id="UP001515500"/>
    </source>
</evidence>
<organism evidence="3 4">
    <name type="scientific">Dioscorea cayennensis subsp. rotundata</name>
    <name type="common">White Guinea yam</name>
    <name type="synonym">Dioscorea rotundata</name>
    <dbReference type="NCBI Taxonomy" id="55577"/>
    <lineage>
        <taxon>Eukaryota</taxon>
        <taxon>Viridiplantae</taxon>
        <taxon>Streptophyta</taxon>
        <taxon>Embryophyta</taxon>
        <taxon>Tracheophyta</taxon>
        <taxon>Spermatophyta</taxon>
        <taxon>Magnoliopsida</taxon>
        <taxon>Liliopsida</taxon>
        <taxon>Dioscoreales</taxon>
        <taxon>Dioscoreaceae</taxon>
        <taxon>Dioscorea</taxon>
    </lineage>
</organism>
<keyword evidence="3" id="KW-1185">Reference proteome</keyword>
<dbReference type="RefSeq" id="XP_039135621.1">
    <property type="nucleotide sequence ID" value="XM_039279687.1"/>
</dbReference>
<dbReference type="Gene3D" id="2.60.40.150">
    <property type="entry name" value="C2 domain"/>
    <property type="match status" value="1"/>
</dbReference>
<evidence type="ECO:0000259" key="2">
    <source>
        <dbReference type="PROSITE" id="PS50004"/>
    </source>
</evidence>
<dbReference type="AlphaFoldDB" id="A0AB40C736"/>
<dbReference type="InterPro" id="IPR000008">
    <property type="entry name" value="C2_dom"/>
</dbReference>
<dbReference type="SMART" id="SM00239">
    <property type="entry name" value="C2"/>
    <property type="match status" value="1"/>
</dbReference>
<reference evidence="4" key="1">
    <citation type="submission" date="2025-08" db="UniProtKB">
        <authorList>
            <consortium name="RefSeq"/>
        </authorList>
    </citation>
    <scope>IDENTIFICATION</scope>
</reference>
<dbReference type="PANTHER" id="PTHR31208">
    <property type="entry name" value="EXPRESSED PROTEIN"/>
    <property type="match status" value="1"/>
</dbReference>
<dbReference type="PANTHER" id="PTHR31208:SF3">
    <property type="entry name" value="OS01G0953500 PROTEIN"/>
    <property type="match status" value="1"/>
</dbReference>
<dbReference type="GeneID" id="120273049"/>
<feature type="domain" description="C2" evidence="2">
    <location>
        <begin position="8"/>
        <end position="134"/>
    </location>
</feature>
<dbReference type="InterPro" id="IPR035892">
    <property type="entry name" value="C2_domain_sf"/>
</dbReference>
<dbReference type="Pfam" id="PF00168">
    <property type="entry name" value="C2"/>
    <property type="match status" value="1"/>
</dbReference>
<gene>
    <name evidence="4" type="primary">LOC120273049</name>
</gene>
<dbReference type="Proteomes" id="UP001515500">
    <property type="component" value="Chromosome 12"/>
</dbReference>
<protein>
    <submittedName>
        <fullName evidence="4">Uncharacterized protein LOC120273049</fullName>
    </submittedName>
</protein>
<sequence>MDSFNPLSSSSSSFSSYTDSSPEPTPFSAMLDIYVHQARNIHNICIYANQDVYAKFSLTCSPDDTLSTQIIKGGGQNPDFNELLHLPIPHRDAVLKCEIWMLSRARNYLDDQLLGFTLVPLSLLPLSHPHPKLTQDFTLSSTDLFHSPAGTVQLSLSLDTCSQPSCNSSVSFQDSGISTSTITSEVVLLNPDEYKRIEFPDIGVAKENQLMVSEYFGMAPYFLHLASSPPPPPPPPQSLDDYDMTKNEAAAAATTEESFQHSSATSLSDDRKSQEESNNGNEDDEHDKECGKQESEELASVFKSPLGNINFEEEQSVMQQQIVDMYMRSMQQFTESLAKMKLPMDLDNPKVGEDGADVIQSEDKSKLEALNKKKKKKKDGSRVFYGSRAFF</sequence>
<feature type="region of interest" description="Disordered" evidence="1">
    <location>
        <begin position="251"/>
        <end position="297"/>
    </location>
</feature>
<evidence type="ECO:0000313" key="4">
    <source>
        <dbReference type="RefSeq" id="XP_039135621.1"/>
    </source>
</evidence>
<feature type="compositionally biased region" description="Low complexity" evidence="1">
    <location>
        <begin position="8"/>
        <end position="21"/>
    </location>
</feature>
<dbReference type="SUPFAM" id="SSF49562">
    <property type="entry name" value="C2 domain (Calcium/lipid-binding domain, CaLB)"/>
    <property type="match status" value="1"/>
</dbReference>
<feature type="region of interest" description="Disordered" evidence="1">
    <location>
        <begin position="1"/>
        <end position="23"/>
    </location>
</feature>
<dbReference type="PROSITE" id="PS50004">
    <property type="entry name" value="C2"/>
    <property type="match status" value="1"/>
</dbReference>
<accession>A0AB40C736</accession>
<name>A0AB40C736_DIOCR</name>
<evidence type="ECO:0000256" key="1">
    <source>
        <dbReference type="SAM" id="MobiDB-lite"/>
    </source>
</evidence>
<dbReference type="CDD" id="cd00030">
    <property type="entry name" value="C2"/>
    <property type="match status" value="1"/>
</dbReference>